<dbReference type="STRING" id="212667.VFDL14_04110"/>
<evidence type="ECO:0000313" key="2">
    <source>
        <dbReference type="Proteomes" id="UP000027219"/>
    </source>
</evidence>
<sequence length="97" mass="10938">MITIETALFGPLTISSSQLIDQSRTSVKKAKKTTKNILTAINVDDDQPITIDEALKIRHKTHFTCDDCGHRLRAHKRSKTGANAHFEHLTKNPHCNY</sequence>
<evidence type="ECO:0000313" key="1">
    <source>
        <dbReference type="EMBL" id="KDN30627.1"/>
    </source>
</evidence>
<organism evidence="1 2">
    <name type="scientific">Vibrio fortis</name>
    <dbReference type="NCBI Taxonomy" id="212667"/>
    <lineage>
        <taxon>Bacteria</taxon>
        <taxon>Pseudomonadati</taxon>
        <taxon>Pseudomonadota</taxon>
        <taxon>Gammaproteobacteria</taxon>
        <taxon>Vibrionales</taxon>
        <taxon>Vibrionaceae</taxon>
        <taxon>Vibrio</taxon>
    </lineage>
</organism>
<dbReference type="AlphaFoldDB" id="A0A066UXN8"/>
<name>A0A066UXN8_9VIBR</name>
<dbReference type="EMBL" id="JFFR01000002">
    <property type="protein sequence ID" value="KDN30627.1"/>
    <property type="molecule type" value="Genomic_DNA"/>
</dbReference>
<proteinExistence type="predicted"/>
<accession>A0A066UXN8</accession>
<gene>
    <name evidence="1" type="ORF">VFDL14_04110</name>
</gene>
<keyword evidence="2" id="KW-1185">Reference proteome</keyword>
<protein>
    <submittedName>
        <fullName evidence="1">Uncharacterized protein</fullName>
    </submittedName>
</protein>
<reference evidence="1 2" key="1">
    <citation type="submission" date="2014-02" db="EMBL/GenBank/DDBJ databases">
        <title>Vibrio fortis Dalian14 Genome Sequencing.</title>
        <authorList>
            <person name="Wang Y."/>
            <person name="Song L."/>
            <person name="Liu G."/>
            <person name="Ding J."/>
        </authorList>
    </citation>
    <scope>NUCLEOTIDE SEQUENCE [LARGE SCALE GENOMIC DNA]</scope>
    <source>
        <strain evidence="1 2">Dalian14</strain>
    </source>
</reference>
<comment type="caution">
    <text evidence="1">The sequence shown here is derived from an EMBL/GenBank/DDBJ whole genome shotgun (WGS) entry which is preliminary data.</text>
</comment>
<dbReference type="Proteomes" id="UP000027219">
    <property type="component" value="Unassembled WGS sequence"/>
</dbReference>